<protein>
    <submittedName>
        <fullName evidence="3">General stress protein 39</fullName>
        <ecNumber evidence="3">1.-.-.-</ecNumber>
    </submittedName>
</protein>
<comment type="similarity">
    <text evidence="1">Belongs to the short-chain dehydrogenases/reductases (SDR) family.</text>
</comment>
<dbReference type="RefSeq" id="WP_044734001.1">
    <property type="nucleotide sequence ID" value="NZ_AP024616.1"/>
</dbReference>
<dbReference type="Gene3D" id="3.40.50.720">
    <property type="entry name" value="NAD(P)-binding Rossmann-like Domain"/>
    <property type="match status" value="1"/>
</dbReference>
<dbReference type="GO" id="GO:0016491">
    <property type="term" value="F:oxidoreductase activity"/>
    <property type="evidence" value="ECO:0007669"/>
    <property type="project" value="UniProtKB-KW"/>
</dbReference>
<evidence type="ECO:0000313" key="4">
    <source>
        <dbReference type="Proteomes" id="UP000254069"/>
    </source>
</evidence>
<dbReference type="EC" id="1.-.-.-" evidence="3"/>
<dbReference type="PRINTS" id="PR00081">
    <property type="entry name" value="GDHRDH"/>
</dbReference>
<keyword evidence="2 3" id="KW-0560">Oxidoreductase</keyword>
<evidence type="ECO:0000256" key="1">
    <source>
        <dbReference type="ARBA" id="ARBA00006484"/>
    </source>
</evidence>
<dbReference type="InterPro" id="IPR036291">
    <property type="entry name" value="NAD(P)-bd_dom_sf"/>
</dbReference>
<dbReference type="PANTHER" id="PTHR43477">
    <property type="entry name" value="DIHYDROANTICAPSIN 7-DEHYDROGENASE"/>
    <property type="match status" value="1"/>
</dbReference>
<dbReference type="AlphaFoldDB" id="A0A379YMK0"/>
<dbReference type="InterPro" id="IPR002347">
    <property type="entry name" value="SDR_fam"/>
</dbReference>
<dbReference type="InterPro" id="IPR051122">
    <property type="entry name" value="SDR_DHRS6-like"/>
</dbReference>
<dbReference type="Pfam" id="PF13561">
    <property type="entry name" value="adh_short_C2"/>
    <property type="match status" value="1"/>
</dbReference>
<organism evidence="3 4">
    <name type="scientific">Shewanella algae</name>
    <dbReference type="NCBI Taxonomy" id="38313"/>
    <lineage>
        <taxon>Bacteria</taxon>
        <taxon>Pseudomonadati</taxon>
        <taxon>Pseudomonadota</taxon>
        <taxon>Gammaproteobacteria</taxon>
        <taxon>Alteromonadales</taxon>
        <taxon>Shewanellaceae</taxon>
        <taxon>Shewanella</taxon>
    </lineage>
</organism>
<evidence type="ECO:0000256" key="2">
    <source>
        <dbReference type="ARBA" id="ARBA00023002"/>
    </source>
</evidence>
<evidence type="ECO:0000313" key="3">
    <source>
        <dbReference type="EMBL" id="SUI46651.1"/>
    </source>
</evidence>
<sequence>MQTDNQIYVVIGGTSGIGAELAGLLKAEGAQVHVASRRTGLDISDEQSVYHFFESVGAFDHLIITAGSFAPAGRVVDVELAQAKAAFDTKFWGAINAAKQAARYIKHGGSITLTSGMLARKVVAATYVKTAINAALEAVTRVLAKELAPIRVNAVSPGLTDTQAHHGMSDEARNTMYQRAEAALPVKRIGQTADIAMAYLLLLQNPYMTGVVIDVDGGALLN</sequence>
<proteinExistence type="inferred from homology"/>
<name>A0A379YMK0_9GAMM</name>
<accession>A0A379YMK0</accession>
<dbReference type="EMBL" id="UGYO01000001">
    <property type="protein sequence ID" value="SUI46651.1"/>
    <property type="molecule type" value="Genomic_DNA"/>
</dbReference>
<keyword evidence="4" id="KW-1185">Reference proteome</keyword>
<dbReference type="SUPFAM" id="SSF51735">
    <property type="entry name" value="NAD(P)-binding Rossmann-fold domains"/>
    <property type="match status" value="1"/>
</dbReference>
<gene>
    <name evidence="3" type="primary">ydaD</name>
    <name evidence="3" type="ORF">NCTC10738_00199</name>
</gene>
<dbReference type="PANTHER" id="PTHR43477:SF1">
    <property type="entry name" value="DIHYDROANTICAPSIN 7-DEHYDROGENASE"/>
    <property type="match status" value="1"/>
</dbReference>
<dbReference type="Proteomes" id="UP000254069">
    <property type="component" value="Unassembled WGS sequence"/>
</dbReference>
<reference evidence="3 4" key="1">
    <citation type="submission" date="2018-06" db="EMBL/GenBank/DDBJ databases">
        <authorList>
            <consortium name="Pathogen Informatics"/>
            <person name="Doyle S."/>
        </authorList>
    </citation>
    <scope>NUCLEOTIDE SEQUENCE [LARGE SCALE GENOMIC DNA]</scope>
    <source>
        <strain evidence="3 4">NCTC10738</strain>
    </source>
</reference>